<proteinExistence type="inferred from homology"/>
<protein>
    <submittedName>
        <fullName evidence="3">Putative peptidoglycan binding domain-containing protein</fullName>
    </submittedName>
</protein>
<evidence type="ECO:0000256" key="1">
    <source>
        <dbReference type="ARBA" id="ARBA00007553"/>
    </source>
</evidence>
<accession>A0A1G8L4D2</accession>
<dbReference type="Gene3D" id="1.10.101.10">
    <property type="entry name" value="PGBD-like superfamily/PGBD"/>
    <property type="match status" value="1"/>
</dbReference>
<sequence length="255" mass="27925">MKLVPRSGWGARAPRRVTRLPSARGVKVHYLGAPVTSVPKSRCATGCRSKIRAVQRQHMDGNGWSDIAYNLLVCEHGIIWEGRGARVMSAANGEGRNTDHYAVCALLGTCGLVEPTDEILTGLRGAIDYLRQRGAGDEVLGHRDGYATSCPGEPLYAWVRAGAVRPVKRTWTEEAVRDLPLLRIGAGVVKDDHRRWDVKTLVALLWARGFPIPSGTDETVFSVAVAEAVRAFQRTEKLRPDAVVGPKTWTALLRL</sequence>
<dbReference type="GO" id="GO:0009253">
    <property type="term" value="P:peptidoglycan catabolic process"/>
    <property type="evidence" value="ECO:0007669"/>
    <property type="project" value="InterPro"/>
</dbReference>
<dbReference type="InterPro" id="IPR015510">
    <property type="entry name" value="PGRP"/>
</dbReference>
<dbReference type="InterPro" id="IPR006619">
    <property type="entry name" value="PGRP_domain_met/bac"/>
</dbReference>
<dbReference type="InterPro" id="IPR036505">
    <property type="entry name" value="Amidase/PGRP_sf"/>
</dbReference>
<gene>
    <name evidence="3" type="ORF">SAMN05421505_1619</name>
</gene>
<dbReference type="Gene3D" id="3.40.80.10">
    <property type="entry name" value="Peptidoglycan recognition protein-like"/>
    <property type="match status" value="1"/>
</dbReference>
<dbReference type="AlphaFoldDB" id="A0A1G8L4D2"/>
<dbReference type="GO" id="GO:0008270">
    <property type="term" value="F:zinc ion binding"/>
    <property type="evidence" value="ECO:0007669"/>
    <property type="project" value="InterPro"/>
</dbReference>
<comment type="similarity">
    <text evidence="1">Belongs to the N-acetylmuramoyl-L-alanine amidase 2 family.</text>
</comment>
<dbReference type="InterPro" id="IPR002477">
    <property type="entry name" value="Peptidoglycan-bd-like"/>
</dbReference>
<dbReference type="SMART" id="SM00701">
    <property type="entry name" value="PGRP"/>
    <property type="match status" value="1"/>
</dbReference>
<feature type="domain" description="Peptidoglycan recognition protein family" evidence="2">
    <location>
        <begin position="1"/>
        <end position="146"/>
    </location>
</feature>
<dbReference type="STRING" id="504805.SAMN05421505_1619"/>
<dbReference type="InterPro" id="IPR002502">
    <property type="entry name" value="Amidase_domain"/>
</dbReference>
<name>A0A1G8L4D2_9ACTN</name>
<reference evidence="3 4" key="1">
    <citation type="submission" date="2016-10" db="EMBL/GenBank/DDBJ databases">
        <authorList>
            <person name="de Groot N.N."/>
        </authorList>
    </citation>
    <scope>NUCLEOTIDE SEQUENCE [LARGE SCALE GENOMIC DNA]</scope>
    <source>
        <strain evidence="3 4">CPCC 201354</strain>
    </source>
</reference>
<evidence type="ECO:0000313" key="3">
    <source>
        <dbReference type="EMBL" id="SDI50528.1"/>
    </source>
</evidence>
<keyword evidence="4" id="KW-1185">Reference proteome</keyword>
<dbReference type="OrthoDB" id="514320at2"/>
<dbReference type="SUPFAM" id="SSF47090">
    <property type="entry name" value="PGBD-like"/>
    <property type="match status" value="1"/>
</dbReference>
<dbReference type="SUPFAM" id="SSF55846">
    <property type="entry name" value="N-acetylmuramoyl-L-alanine amidase-like"/>
    <property type="match status" value="1"/>
</dbReference>
<dbReference type="GO" id="GO:0008745">
    <property type="term" value="F:N-acetylmuramoyl-L-alanine amidase activity"/>
    <property type="evidence" value="ECO:0007669"/>
    <property type="project" value="InterPro"/>
</dbReference>
<dbReference type="InterPro" id="IPR036366">
    <property type="entry name" value="PGBDSf"/>
</dbReference>
<dbReference type="Proteomes" id="UP000198923">
    <property type="component" value="Unassembled WGS sequence"/>
</dbReference>
<dbReference type="EMBL" id="FNCN01000061">
    <property type="protein sequence ID" value="SDI50528.1"/>
    <property type="molecule type" value="Genomic_DNA"/>
</dbReference>
<dbReference type="InterPro" id="IPR036365">
    <property type="entry name" value="PGBD-like_sf"/>
</dbReference>
<organism evidence="3 4">
    <name type="scientific">Sinosporangium album</name>
    <dbReference type="NCBI Taxonomy" id="504805"/>
    <lineage>
        <taxon>Bacteria</taxon>
        <taxon>Bacillati</taxon>
        <taxon>Actinomycetota</taxon>
        <taxon>Actinomycetes</taxon>
        <taxon>Streptosporangiales</taxon>
        <taxon>Streptosporangiaceae</taxon>
        <taxon>Sinosporangium</taxon>
    </lineage>
</organism>
<dbReference type="Pfam" id="PF01471">
    <property type="entry name" value="PG_binding_1"/>
    <property type="match status" value="1"/>
</dbReference>
<dbReference type="CDD" id="cd06583">
    <property type="entry name" value="PGRP"/>
    <property type="match status" value="1"/>
</dbReference>
<evidence type="ECO:0000259" key="2">
    <source>
        <dbReference type="SMART" id="SM00701"/>
    </source>
</evidence>
<dbReference type="PANTHER" id="PTHR11022">
    <property type="entry name" value="PEPTIDOGLYCAN RECOGNITION PROTEIN"/>
    <property type="match status" value="1"/>
</dbReference>
<evidence type="ECO:0000313" key="4">
    <source>
        <dbReference type="Proteomes" id="UP000198923"/>
    </source>
</evidence>
<dbReference type="PANTHER" id="PTHR11022:SF41">
    <property type="entry name" value="PEPTIDOGLYCAN-RECOGNITION PROTEIN LC-RELATED"/>
    <property type="match status" value="1"/>
</dbReference>